<dbReference type="GO" id="GO:0003677">
    <property type="term" value="F:DNA binding"/>
    <property type="evidence" value="ECO:0007669"/>
    <property type="project" value="InterPro"/>
</dbReference>
<name>A0A0F9CXA9_9ZZZZ</name>
<dbReference type="Pfam" id="PF14791">
    <property type="entry name" value="DNA_pol_B_thumb"/>
    <property type="match status" value="1"/>
</dbReference>
<evidence type="ECO:0000256" key="2">
    <source>
        <dbReference type="ARBA" id="ARBA00022695"/>
    </source>
</evidence>
<dbReference type="GO" id="GO:0005634">
    <property type="term" value="C:nucleus"/>
    <property type="evidence" value="ECO:0007669"/>
    <property type="project" value="TreeGrafter"/>
</dbReference>
<sequence>MSKTTWSLETAIRVGDEVKKLLEPYCSRIAVAGSVRRQRPKVHDVDIVLIPGDPWALMAILRQYGAKGGDKIQKLSWKVMPVDIYFADERSWATLLLIRTGSMEHNIMMCSKAKEIGYQLKANGSGLLNRDGQRIAGESEESIFAALGMRYKEPKAREL</sequence>
<gene>
    <name evidence="4" type="ORF">LCGC14_2615470</name>
</gene>
<keyword evidence="2" id="KW-0548">Nucleotidyltransferase</keyword>
<evidence type="ECO:0000256" key="1">
    <source>
        <dbReference type="ARBA" id="ARBA00022679"/>
    </source>
</evidence>
<feature type="domain" description="DNA polymerase beta thumb" evidence="3">
    <location>
        <begin position="96"/>
        <end position="158"/>
    </location>
</feature>
<dbReference type="InterPro" id="IPR022312">
    <property type="entry name" value="DNA_pol_X"/>
</dbReference>
<dbReference type="PANTHER" id="PTHR11276">
    <property type="entry name" value="DNA POLYMERASE TYPE-X FAMILY MEMBER"/>
    <property type="match status" value="1"/>
</dbReference>
<organism evidence="4">
    <name type="scientific">marine sediment metagenome</name>
    <dbReference type="NCBI Taxonomy" id="412755"/>
    <lineage>
        <taxon>unclassified sequences</taxon>
        <taxon>metagenomes</taxon>
        <taxon>ecological metagenomes</taxon>
    </lineage>
</organism>
<dbReference type="InterPro" id="IPR029398">
    <property type="entry name" value="PolB_thumb"/>
</dbReference>
<evidence type="ECO:0000259" key="3">
    <source>
        <dbReference type="Pfam" id="PF14791"/>
    </source>
</evidence>
<dbReference type="Gene3D" id="3.30.210.10">
    <property type="entry name" value="DNA polymerase, thumb domain"/>
    <property type="match status" value="1"/>
</dbReference>
<keyword evidence="1" id="KW-0808">Transferase</keyword>
<evidence type="ECO:0000313" key="4">
    <source>
        <dbReference type="EMBL" id="KKL04498.1"/>
    </source>
</evidence>
<dbReference type="PANTHER" id="PTHR11276:SF28">
    <property type="entry name" value="DNA POLYMERASE LAMBDA"/>
    <property type="match status" value="1"/>
</dbReference>
<dbReference type="GO" id="GO:0003887">
    <property type="term" value="F:DNA-directed DNA polymerase activity"/>
    <property type="evidence" value="ECO:0007669"/>
    <property type="project" value="InterPro"/>
</dbReference>
<accession>A0A0F9CXA9</accession>
<dbReference type="AlphaFoldDB" id="A0A0F9CXA9"/>
<dbReference type="EMBL" id="LAZR01044500">
    <property type="protein sequence ID" value="KKL04498.1"/>
    <property type="molecule type" value="Genomic_DNA"/>
</dbReference>
<proteinExistence type="predicted"/>
<protein>
    <recommendedName>
        <fullName evidence="3">DNA polymerase beta thumb domain-containing protein</fullName>
    </recommendedName>
</protein>
<dbReference type="InterPro" id="IPR043519">
    <property type="entry name" value="NT_sf"/>
</dbReference>
<dbReference type="InterPro" id="IPR037160">
    <property type="entry name" value="DNA_Pol_thumb_sf"/>
</dbReference>
<dbReference type="SUPFAM" id="SSF81301">
    <property type="entry name" value="Nucleotidyltransferase"/>
    <property type="match status" value="1"/>
</dbReference>
<reference evidence="4" key="1">
    <citation type="journal article" date="2015" name="Nature">
        <title>Complex archaea that bridge the gap between prokaryotes and eukaryotes.</title>
        <authorList>
            <person name="Spang A."/>
            <person name="Saw J.H."/>
            <person name="Jorgensen S.L."/>
            <person name="Zaremba-Niedzwiedzka K."/>
            <person name="Martijn J."/>
            <person name="Lind A.E."/>
            <person name="van Eijk R."/>
            <person name="Schleper C."/>
            <person name="Guy L."/>
            <person name="Ettema T.J."/>
        </authorList>
    </citation>
    <scope>NUCLEOTIDE SEQUENCE</scope>
</reference>
<comment type="caution">
    <text evidence="4">The sequence shown here is derived from an EMBL/GenBank/DDBJ whole genome shotgun (WGS) entry which is preliminary data.</text>
</comment>
<dbReference type="Gene3D" id="3.30.460.10">
    <property type="entry name" value="Beta Polymerase, domain 2"/>
    <property type="match status" value="1"/>
</dbReference>
<dbReference type="GO" id="GO:0006303">
    <property type="term" value="P:double-strand break repair via nonhomologous end joining"/>
    <property type="evidence" value="ECO:0007669"/>
    <property type="project" value="TreeGrafter"/>
</dbReference>